<reference evidence="2 3" key="1">
    <citation type="submission" date="2017-09" db="EMBL/GenBank/DDBJ databases">
        <title>Depth-based differentiation of microbial function through sediment-hosted aquifers and enrichment of novel symbionts in the deep terrestrial subsurface.</title>
        <authorList>
            <person name="Probst A.J."/>
            <person name="Ladd B."/>
            <person name="Jarett J.K."/>
            <person name="Geller-Mcgrath D.E."/>
            <person name="Sieber C.M."/>
            <person name="Emerson J.B."/>
            <person name="Anantharaman K."/>
            <person name="Thomas B.C."/>
            <person name="Malmstrom R."/>
            <person name="Stieglmeier M."/>
            <person name="Klingl A."/>
            <person name="Woyke T."/>
            <person name="Ryan C.M."/>
            <person name="Banfield J.F."/>
        </authorList>
    </citation>
    <scope>NUCLEOTIDE SEQUENCE [LARGE SCALE GENOMIC DNA]</scope>
    <source>
        <strain evidence="2">CG23_combo_of_CG06-09_8_20_14_all_41_10</strain>
    </source>
</reference>
<name>A0A2G9YLT8_9BACT</name>
<accession>A0A2G9YLT8</accession>
<dbReference type="Proteomes" id="UP000231292">
    <property type="component" value="Unassembled WGS sequence"/>
</dbReference>
<keyword evidence="1" id="KW-1133">Transmembrane helix</keyword>
<evidence type="ECO:0000313" key="2">
    <source>
        <dbReference type="EMBL" id="PIP19471.1"/>
    </source>
</evidence>
<feature type="transmembrane region" description="Helical" evidence="1">
    <location>
        <begin position="7"/>
        <end position="25"/>
    </location>
</feature>
<protein>
    <submittedName>
        <fullName evidence="2">Uncharacterized protein</fullName>
    </submittedName>
</protein>
<organism evidence="2 3">
    <name type="scientific">Candidatus Sherwoodlollariibacterium unditelluris</name>
    <dbReference type="NCBI Taxonomy" id="1974757"/>
    <lineage>
        <taxon>Bacteria</taxon>
        <taxon>Pseudomonadati</taxon>
        <taxon>Candidatus Omnitrophota</taxon>
        <taxon>Candidatus Sherwoodlollariibacterium</taxon>
    </lineage>
</organism>
<evidence type="ECO:0000313" key="3">
    <source>
        <dbReference type="Proteomes" id="UP000231292"/>
    </source>
</evidence>
<keyword evidence="1" id="KW-0472">Membrane</keyword>
<dbReference type="AlphaFoldDB" id="A0A2G9YLT8"/>
<gene>
    <name evidence="2" type="ORF">COX41_02685</name>
</gene>
<keyword evidence="1" id="KW-0812">Transmembrane</keyword>
<proteinExistence type="predicted"/>
<dbReference type="EMBL" id="PCRK01000059">
    <property type="protein sequence ID" value="PIP19471.1"/>
    <property type="molecule type" value="Genomic_DNA"/>
</dbReference>
<evidence type="ECO:0000256" key="1">
    <source>
        <dbReference type="SAM" id="Phobius"/>
    </source>
</evidence>
<comment type="caution">
    <text evidence="2">The sequence shown here is derived from an EMBL/GenBank/DDBJ whole genome shotgun (WGS) entry which is preliminary data.</text>
</comment>
<sequence>MANFKKILINVFLMIIILIIGYFLLEKVSARLIKDFKVDKKIEYMESKLNKNHMLNIGQPDEALGWGYRPGAHDCIKTSEYDVCYSINSKGLRDKGNVL</sequence>